<gene>
    <name evidence="8" type="ORF">SELMODRAFT_85537</name>
</gene>
<dbReference type="PANTHER" id="PTHR21396:SF2">
    <property type="entry name" value="LARGE RIBOSOMAL SUBUNIT PROTEIN ML43"/>
    <property type="match status" value="1"/>
</dbReference>
<dbReference type="STRING" id="88036.D8R5Y8"/>
<sequence length="120" mass="14155">MALRGVWQLKKLLVHYCKRSGGSRGARDFVETLLPRFAKANPQIEIEAKWRPHQDPYLEAFFLNKRERTIGLRNLSAEDCLVQAKRLRNLVGRRPIKRRTREISTRKSIQGRWTPFLKIT</sequence>
<dbReference type="GO" id="GO:0032543">
    <property type="term" value="P:mitochondrial translation"/>
    <property type="evidence" value="ECO:0007669"/>
    <property type="project" value="InterPro"/>
</dbReference>
<protein>
    <recommendedName>
        <fullName evidence="6">Large ribosomal subunit protein mL43</fullName>
    </recommendedName>
</protein>
<organism evidence="9">
    <name type="scientific">Selaginella moellendorffii</name>
    <name type="common">Spikemoss</name>
    <dbReference type="NCBI Taxonomy" id="88036"/>
    <lineage>
        <taxon>Eukaryota</taxon>
        <taxon>Viridiplantae</taxon>
        <taxon>Streptophyta</taxon>
        <taxon>Embryophyta</taxon>
        <taxon>Tracheophyta</taxon>
        <taxon>Lycopodiopsida</taxon>
        <taxon>Selaginellales</taxon>
        <taxon>Selaginellaceae</taxon>
        <taxon>Selaginella</taxon>
    </lineage>
</organism>
<evidence type="ECO:0000256" key="2">
    <source>
        <dbReference type="ARBA" id="ARBA00006073"/>
    </source>
</evidence>
<proteinExistence type="inferred from homology"/>
<dbReference type="eggNOG" id="KOG3445">
    <property type="taxonomic scope" value="Eukaryota"/>
</dbReference>
<evidence type="ECO:0000256" key="3">
    <source>
        <dbReference type="ARBA" id="ARBA00022980"/>
    </source>
</evidence>
<dbReference type="GO" id="GO:0005762">
    <property type="term" value="C:mitochondrial large ribosomal subunit"/>
    <property type="evidence" value="ECO:0000318"/>
    <property type="project" value="GO_Central"/>
</dbReference>
<dbReference type="Gramene" id="EFJ32568">
    <property type="protein sequence ID" value="EFJ32568"/>
    <property type="gene ID" value="SELMODRAFT_85537"/>
</dbReference>
<keyword evidence="9" id="KW-1185">Reference proteome</keyword>
<dbReference type="KEGG" id="smo:SELMODRAFT_85537"/>
<keyword evidence="5" id="KW-0687">Ribonucleoprotein</keyword>
<accession>D8R5Y8</accession>
<evidence type="ECO:0000313" key="9">
    <source>
        <dbReference type="Proteomes" id="UP000001514"/>
    </source>
</evidence>
<dbReference type="AlphaFoldDB" id="D8R5Y8"/>
<dbReference type="SMART" id="SM00916">
    <property type="entry name" value="L51_S25_CI-B8"/>
    <property type="match status" value="1"/>
</dbReference>
<reference evidence="8 9" key="1">
    <citation type="journal article" date="2011" name="Science">
        <title>The Selaginella genome identifies genetic changes associated with the evolution of vascular plants.</title>
        <authorList>
            <person name="Banks J.A."/>
            <person name="Nishiyama T."/>
            <person name="Hasebe M."/>
            <person name="Bowman J.L."/>
            <person name="Gribskov M."/>
            <person name="dePamphilis C."/>
            <person name="Albert V.A."/>
            <person name="Aono N."/>
            <person name="Aoyama T."/>
            <person name="Ambrose B.A."/>
            <person name="Ashton N.W."/>
            <person name="Axtell M.J."/>
            <person name="Barker E."/>
            <person name="Barker M.S."/>
            <person name="Bennetzen J.L."/>
            <person name="Bonawitz N.D."/>
            <person name="Chapple C."/>
            <person name="Cheng C."/>
            <person name="Correa L.G."/>
            <person name="Dacre M."/>
            <person name="DeBarry J."/>
            <person name="Dreyer I."/>
            <person name="Elias M."/>
            <person name="Engstrom E.M."/>
            <person name="Estelle M."/>
            <person name="Feng L."/>
            <person name="Finet C."/>
            <person name="Floyd S.K."/>
            <person name="Frommer W.B."/>
            <person name="Fujita T."/>
            <person name="Gramzow L."/>
            <person name="Gutensohn M."/>
            <person name="Harholt J."/>
            <person name="Hattori M."/>
            <person name="Heyl A."/>
            <person name="Hirai T."/>
            <person name="Hiwatashi Y."/>
            <person name="Ishikawa M."/>
            <person name="Iwata M."/>
            <person name="Karol K.G."/>
            <person name="Koehler B."/>
            <person name="Kolukisaoglu U."/>
            <person name="Kubo M."/>
            <person name="Kurata T."/>
            <person name="Lalonde S."/>
            <person name="Li K."/>
            <person name="Li Y."/>
            <person name="Litt A."/>
            <person name="Lyons E."/>
            <person name="Manning G."/>
            <person name="Maruyama T."/>
            <person name="Michael T.P."/>
            <person name="Mikami K."/>
            <person name="Miyazaki S."/>
            <person name="Morinaga S."/>
            <person name="Murata T."/>
            <person name="Mueller-Roeber B."/>
            <person name="Nelson D.R."/>
            <person name="Obara M."/>
            <person name="Oguri Y."/>
            <person name="Olmstead R.G."/>
            <person name="Onodera N."/>
            <person name="Petersen B.L."/>
            <person name="Pils B."/>
            <person name="Prigge M."/>
            <person name="Rensing S.A."/>
            <person name="Riano-Pachon D.M."/>
            <person name="Roberts A.W."/>
            <person name="Sato Y."/>
            <person name="Scheller H.V."/>
            <person name="Schulz B."/>
            <person name="Schulz C."/>
            <person name="Shakirov E.V."/>
            <person name="Shibagaki N."/>
            <person name="Shinohara N."/>
            <person name="Shippen D.E."/>
            <person name="Soerensen I."/>
            <person name="Sotooka R."/>
            <person name="Sugimoto N."/>
            <person name="Sugita M."/>
            <person name="Sumikawa N."/>
            <person name="Tanurdzic M."/>
            <person name="Theissen G."/>
            <person name="Ulvskov P."/>
            <person name="Wakazuki S."/>
            <person name="Weng J.K."/>
            <person name="Willats W.W."/>
            <person name="Wipf D."/>
            <person name="Wolf P.G."/>
            <person name="Yang L."/>
            <person name="Zimmer A.D."/>
            <person name="Zhu Q."/>
            <person name="Mitros T."/>
            <person name="Hellsten U."/>
            <person name="Loque D."/>
            <person name="Otillar R."/>
            <person name="Salamov A."/>
            <person name="Schmutz J."/>
            <person name="Shapiro H."/>
            <person name="Lindquist E."/>
            <person name="Lucas S."/>
            <person name="Rokhsar D."/>
            <person name="Grigoriev I.V."/>
        </authorList>
    </citation>
    <scope>NUCLEOTIDE SEQUENCE [LARGE SCALE GENOMIC DNA]</scope>
</reference>
<name>D8R5Y8_SELML</name>
<dbReference type="SUPFAM" id="SSF52833">
    <property type="entry name" value="Thioredoxin-like"/>
    <property type="match status" value="1"/>
</dbReference>
<dbReference type="InterPro" id="IPR036249">
    <property type="entry name" value="Thioredoxin-like_sf"/>
</dbReference>
<evidence type="ECO:0000256" key="4">
    <source>
        <dbReference type="ARBA" id="ARBA00023128"/>
    </source>
</evidence>
<keyword evidence="4" id="KW-0496">Mitochondrion</keyword>
<dbReference type="OrthoDB" id="88at2759"/>
<dbReference type="FunCoup" id="D8R5Y8">
    <property type="interactions" value="2306"/>
</dbReference>
<feature type="domain" description="Ribosomal protein/NADH dehydrogenase" evidence="7">
    <location>
        <begin position="18"/>
        <end position="91"/>
    </location>
</feature>
<dbReference type="Gene3D" id="3.40.30.10">
    <property type="entry name" value="Glutaredoxin"/>
    <property type="match status" value="1"/>
</dbReference>
<evidence type="ECO:0000256" key="6">
    <source>
        <dbReference type="ARBA" id="ARBA00035188"/>
    </source>
</evidence>
<dbReference type="InterPro" id="IPR039927">
    <property type="entry name" value="Ribosomal_mL43"/>
</dbReference>
<dbReference type="OMA" id="WPSSANT"/>
<dbReference type="InterPro" id="IPR007741">
    <property type="entry name" value="Ribosomal_mL43/mS25/NADH_DH"/>
</dbReference>
<dbReference type="EMBL" id="GL377572">
    <property type="protein sequence ID" value="EFJ32568.1"/>
    <property type="molecule type" value="Genomic_DNA"/>
</dbReference>
<comment type="similarity">
    <text evidence="2">Belongs to the mitochondrion-specific ribosomal protein mL43 family.</text>
</comment>
<evidence type="ECO:0000256" key="1">
    <source>
        <dbReference type="ARBA" id="ARBA00004173"/>
    </source>
</evidence>
<dbReference type="HOGENOM" id="CLU_117700_2_0_1"/>
<dbReference type="Proteomes" id="UP000001514">
    <property type="component" value="Unassembled WGS sequence"/>
</dbReference>
<dbReference type="PANTHER" id="PTHR21396">
    <property type="entry name" value="39S RIBOSOMAL PROTEIN L43"/>
    <property type="match status" value="1"/>
</dbReference>
<dbReference type="Pfam" id="PF05047">
    <property type="entry name" value="L51_S25_CI-B8"/>
    <property type="match status" value="1"/>
</dbReference>
<dbReference type="GO" id="GO:0003735">
    <property type="term" value="F:structural constituent of ribosome"/>
    <property type="evidence" value="ECO:0000318"/>
    <property type="project" value="GO_Central"/>
</dbReference>
<dbReference type="InParanoid" id="D8R5Y8"/>
<evidence type="ECO:0000259" key="7">
    <source>
        <dbReference type="SMART" id="SM00916"/>
    </source>
</evidence>
<evidence type="ECO:0000313" key="8">
    <source>
        <dbReference type="EMBL" id="EFJ32568.1"/>
    </source>
</evidence>
<keyword evidence="3" id="KW-0689">Ribosomal protein</keyword>
<comment type="subcellular location">
    <subcellularLocation>
        <location evidence="1">Mitochondrion</location>
    </subcellularLocation>
</comment>
<evidence type="ECO:0000256" key="5">
    <source>
        <dbReference type="ARBA" id="ARBA00023274"/>
    </source>
</evidence>